<dbReference type="SUPFAM" id="SSF53067">
    <property type="entry name" value="Actin-like ATPase domain"/>
    <property type="match status" value="2"/>
</dbReference>
<comment type="similarity">
    <text evidence="1 5">Belongs to the heat shock protein 70 family.</text>
</comment>
<dbReference type="SUPFAM" id="SSF100920">
    <property type="entry name" value="Heat shock protein 70kD (HSP70), peptide-binding domain"/>
    <property type="match status" value="1"/>
</dbReference>
<evidence type="ECO:0000256" key="2">
    <source>
        <dbReference type="ARBA" id="ARBA00022741"/>
    </source>
</evidence>
<dbReference type="PROSITE" id="PS00297">
    <property type="entry name" value="HSP70_1"/>
    <property type="match status" value="1"/>
</dbReference>
<keyword evidence="2 5" id="KW-0547">Nucleotide-binding</keyword>
<accession>A0A858RR46</accession>
<dbReference type="Gene3D" id="3.90.640.10">
    <property type="entry name" value="Actin, Chain A, domain 4"/>
    <property type="match status" value="1"/>
</dbReference>
<dbReference type="Proteomes" id="UP000501812">
    <property type="component" value="Chromosome"/>
</dbReference>
<reference evidence="6 7" key="1">
    <citation type="submission" date="2020-04" db="EMBL/GenBank/DDBJ databases">
        <title>Luteolibacter sp. G-1-1-1 isolated from soil.</title>
        <authorList>
            <person name="Dahal R.H."/>
        </authorList>
    </citation>
    <scope>NUCLEOTIDE SEQUENCE [LARGE SCALE GENOMIC DNA]</scope>
    <source>
        <strain evidence="6 7">G-1-1-1</strain>
    </source>
</reference>
<keyword evidence="4" id="KW-0143">Chaperone</keyword>
<protein>
    <submittedName>
        <fullName evidence="6">Hsp70 family protein</fullName>
    </submittedName>
</protein>
<dbReference type="InterPro" id="IPR029048">
    <property type="entry name" value="HSP70_C_sf"/>
</dbReference>
<dbReference type="InterPro" id="IPR018181">
    <property type="entry name" value="Heat_shock_70_CS"/>
</dbReference>
<dbReference type="GO" id="GO:0140662">
    <property type="term" value="F:ATP-dependent protein folding chaperone"/>
    <property type="evidence" value="ECO:0007669"/>
    <property type="project" value="InterPro"/>
</dbReference>
<evidence type="ECO:0000256" key="5">
    <source>
        <dbReference type="RuleBase" id="RU003322"/>
    </source>
</evidence>
<organism evidence="6 7">
    <name type="scientific">Luteolibacter luteus</name>
    <dbReference type="NCBI Taxonomy" id="2728835"/>
    <lineage>
        <taxon>Bacteria</taxon>
        <taxon>Pseudomonadati</taxon>
        <taxon>Verrucomicrobiota</taxon>
        <taxon>Verrucomicrobiia</taxon>
        <taxon>Verrucomicrobiales</taxon>
        <taxon>Verrucomicrobiaceae</taxon>
        <taxon>Luteolibacter</taxon>
    </lineage>
</organism>
<dbReference type="FunFam" id="3.30.420.40:FF:000071">
    <property type="entry name" value="Molecular chaperone DnaK"/>
    <property type="match status" value="1"/>
</dbReference>
<name>A0A858RR46_9BACT</name>
<dbReference type="InterPro" id="IPR029047">
    <property type="entry name" value="HSP70_peptide-bd_sf"/>
</dbReference>
<dbReference type="SUPFAM" id="SSF100934">
    <property type="entry name" value="Heat shock protein 70kD (HSP70), C-terminal subdomain"/>
    <property type="match status" value="1"/>
</dbReference>
<dbReference type="PRINTS" id="PR00301">
    <property type="entry name" value="HEATSHOCK70"/>
</dbReference>
<dbReference type="GO" id="GO:0005524">
    <property type="term" value="F:ATP binding"/>
    <property type="evidence" value="ECO:0007669"/>
    <property type="project" value="UniProtKB-KW"/>
</dbReference>
<dbReference type="PROSITE" id="PS01036">
    <property type="entry name" value="HSP70_3"/>
    <property type="match status" value="1"/>
</dbReference>
<dbReference type="PROSITE" id="PS00329">
    <property type="entry name" value="HSP70_2"/>
    <property type="match status" value="1"/>
</dbReference>
<dbReference type="Gene3D" id="3.30.420.40">
    <property type="match status" value="2"/>
</dbReference>
<evidence type="ECO:0000313" key="7">
    <source>
        <dbReference type="Proteomes" id="UP000501812"/>
    </source>
</evidence>
<dbReference type="AlphaFoldDB" id="A0A858RR46"/>
<evidence type="ECO:0000256" key="4">
    <source>
        <dbReference type="ARBA" id="ARBA00023186"/>
    </source>
</evidence>
<evidence type="ECO:0000313" key="6">
    <source>
        <dbReference type="EMBL" id="QJE99235.1"/>
    </source>
</evidence>
<keyword evidence="3 5" id="KW-0067">ATP-binding</keyword>
<dbReference type="InterPro" id="IPR013126">
    <property type="entry name" value="Hsp_70_fam"/>
</dbReference>
<proteinExistence type="inferred from homology"/>
<keyword evidence="7" id="KW-1185">Reference proteome</keyword>
<sequence length="592" mass="63458">MILGIDLGTTNSAVGAVESGFPILLADAEGKRITPSAVWFGPEGIEVGRKALRRRSADPSRVITSVKRLMGRRHGEEQGFCVPMERGADGGVRVLGRSPEEVSAEILKELKRIAEMRLEREAGKAVITVPAYFNDAQRAATKRAGELAGLEVVRILSEPTAAALAYGLDKLGERSRVAVYDLGGGTFDLSVLEMQDGVFQVLSTRGDTHLGGDDIDLELARLAARSAELDFDALDAAARIRLIEEAERVKIALSESESVEFLAPFYDGSRSLNLTIGRGALDALLQPLVSRTILCCRQALADANLKPEELNAVVLVGGSTRIPAVRKAVAEFFGQEPDLSQHPDEAVALGATIQAGVLGGTLRKMVLLDVTPLSLGIETFGGLMNVLIPRNTTIPCKAGEMFTNAAAGQQSMRVRVLQGEREMARDNWELGNFEVPFEPAPKGQARVGVQFRIDENGILEVLARDVTTGIDTVVEIRNAAVDVDDEAVEKMVGESVEHAFEDMAERIFTEAKMKAEELLPAVDQALAAAGNLVSPESRKEIEEAAAGVRTALAEGLPNPLKAAVQRLDAATEALAAALVERAMEEAMERRLG</sequence>
<dbReference type="Gene3D" id="2.60.34.10">
    <property type="entry name" value="Substrate Binding Domain Of DNAk, Chain A, domain 1"/>
    <property type="match status" value="1"/>
</dbReference>
<dbReference type="EMBL" id="CP051774">
    <property type="protein sequence ID" value="QJE99235.1"/>
    <property type="molecule type" value="Genomic_DNA"/>
</dbReference>
<dbReference type="InterPro" id="IPR043129">
    <property type="entry name" value="ATPase_NBD"/>
</dbReference>
<evidence type="ECO:0000256" key="3">
    <source>
        <dbReference type="ARBA" id="ARBA00022840"/>
    </source>
</evidence>
<dbReference type="Gene3D" id="1.20.1270.10">
    <property type="match status" value="1"/>
</dbReference>
<gene>
    <name evidence="6" type="ORF">HHL09_09855</name>
</gene>
<evidence type="ECO:0000256" key="1">
    <source>
        <dbReference type="ARBA" id="ARBA00007381"/>
    </source>
</evidence>
<dbReference type="Pfam" id="PF00012">
    <property type="entry name" value="HSP70"/>
    <property type="match status" value="1"/>
</dbReference>
<dbReference type="PANTHER" id="PTHR19375">
    <property type="entry name" value="HEAT SHOCK PROTEIN 70KDA"/>
    <property type="match status" value="1"/>
</dbReference>
<dbReference type="KEGG" id="luo:HHL09_09855"/>